<dbReference type="AlphaFoldDB" id="A0A3Q1FA85"/>
<dbReference type="InParanoid" id="A0A3Q1FA85"/>
<name>A0A3Q1FA85_9TELE</name>
<feature type="region of interest" description="Disordered" evidence="1">
    <location>
        <begin position="1"/>
        <end position="153"/>
    </location>
</feature>
<feature type="compositionally biased region" description="Low complexity" evidence="1">
    <location>
        <begin position="50"/>
        <end position="66"/>
    </location>
</feature>
<reference evidence="2" key="2">
    <citation type="submission" date="2025-09" db="UniProtKB">
        <authorList>
            <consortium name="Ensembl"/>
        </authorList>
    </citation>
    <scope>IDENTIFICATION</scope>
</reference>
<dbReference type="PANTHER" id="PTHR13408">
    <property type="entry name" value="DNA-DIRECTED RNA POLYMERASE III"/>
    <property type="match status" value="1"/>
</dbReference>
<evidence type="ECO:0000313" key="2">
    <source>
        <dbReference type="Ensembl" id="ENSAPOP00000014721.1"/>
    </source>
</evidence>
<dbReference type="STRING" id="80966.ENSAPOP00000014721"/>
<protein>
    <submittedName>
        <fullName evidence="2">Zgc:171971</fullName>
    </submittedName>
</protein>
<feature type="compositionally biased region" description="Basic and acidic residues" evidence="1">
    <location>
        <begin position="82"/>
        <end position="108"/>
    </location>
</feature>
<dbReference type="Ensembl" id="ENSAPOT00000032943.1">
    <property type="protein sequence ID" value="ENSAPOP00000014721.1"/>
    <property type="gene ID" value="ENSAPOG00000017634.1"/>
</dbReference>
<dbReference type="GeneTree" id="ENSGT00390000013948"/>
<proteinExistence type="predicted"/>
<dbReference type="GO" id="GO:0042797">
    <property type="term" value="P:tRNA transcription by RNA polymerase III"/>
    <property type="evidence" value="ECO:0007669"/>
    <property type="project" value="TreeGrafter"/>
</dbReference>
<dbReference type="GO" id="GO:0005666">
    <property type="term" value="C:RNA polymerase III complex"/>
    <property type="evidence" value="ECO:0007669"/>
    <property type="project" value="InterPro"/>
</dbReference>
<dbReference type="Pfam" id="PF05132">
    <property type="entry name" value="RNA_pol_Rpc4"/>
    <property type="match status" value="1"/>
</dbReference>
<reference evidence="2" key="1">
    <citation type="submission" date="2025-08" db="UniProtKB">
        <authorList>
            <consortium name="Ensembl"/>
        </authorList>
    </citation>
    <scope>IDENTIFICATION</scope>
</reference>
<dbReference type="PANTHER" id="PTHR13408:SF1">
    <property type="entry name" value="ZGC:171971"/>
    <property type="match status" value="1"/>
</dbReference>
<evidence type="ECO:0000256" key="1">
    <source>
        <dbReference type="SAM" id="MobiDB-lite"/>
    </source>
</evidence>
<sequence>MADLGGAASAPGAPSSSSAAAATAGTPLSFSAGRGLPGRVRSLASPAPPGRLTSLRTRDLTLGGALKKTKKTFEPNVHAVRKSKEELKEEIHMVPKKERRRERDERRRENRRRKKEKPQTIQSHSIFEQGPADTLRKTGWRSAVDVQDSTTSPVCKLVKKERKESKDDEDENEILSILQRDDFIDDPGLRNDAKLKPIQLPLCQSSSFTKCQTLTTKTCLENPPLFRPPSCGVMSKASHSRNEMPTPDKCSLGELLQDLSLSGREELFFMQLPDCMPGKASGLKVDSAQGSAVEKPAKKEGKLEDKRTTGTYYQAQDPVSKEGCPVLSQFPEGFLGKLQIRKSGKVELKLGDIVMDVSEGAAFSFLQQLVSVRLSEGRTGDMMVLGNVHHKLVLSPDFQALLRQASTQQPQGPSS</sequence>
<dbReference type="Proteomes" id="UP000257200">
    <property type="component" value="Unplaced"/>
</dbReference>
<dbReference type="GO" id="GO:0003677">
    <property type="term" value="F:DNA binding"/>
    <property type="evidence" value="ECO:0007669"/>
    <property type="project" value="InterPro"/>
</dbReference>
<accession>A0A3Q1FA85</accession>
<keyword evidence="3" id="KW-1185">Reference proteome</keyword>
<feature type="compositionally biased region" description="Low complexity" evidence="1">
    <location>
        <begin position="1"/>
        <end position="27"/>
    </location>
</feature>
<evidence type="ECO:0000313" key="3">
    <source>
        <dbReference type="Proteomes" id="UP000257200"/>
    </source>
</evidence>
<dbReference type="InterPro" id="IPR007811">
    <property type="entry name" value="RPC4"/>
</dbReference>
<organism evidence="2 3">
    <name type="scientific">Acanthochromis polyacanthus</name>
    <name type="common">spiny chromis</name>
    <dbReference type="NCBI Taxonomy" id="80966"/>
    <lineage>
        <taxon>Eukaryota</taxon>
        <taxon>Metazoa</taxon>
        <taxon>Chordata</taxon>
        <taxon>Craniata</taxon>
        <taxon>Vertebrata</taxon>
        <taxon>Euteleostomi</taxon>
        <taxon>Actinopterygii</taxon>
        <taxon>Neopterygii</taxon>
        <taxon>Teleostei</taxon>
        <taxon>Neoteleostei</taxon>
        <taxon>Acanthomorphata</taxon>
        <taxon>Ovalentaria</taxon>
        <taxon>Pomacentridae</taxon>
        <taxon>Acanthochromis</taxon>
    </lineage>
</organism>